<comment type="caution">
    <text evidence="1">The sequence shown here is derived from an EMBL/GenBank/DDBJ whole genome shotgun (WGS) entry which is preliminary data.</text>
</comment>
<protein>
    <recommendedName>
        <fullName evidence="3">DUF4043 family protein</fullName>
    </recommendedName>
</protein>
<dbReference type="InterPro" id="IPR025267">
    <property type="entry name" value="ORF017-like"/>
</dbReference>
<dbReference type="OrthoDB" id="9149389at2"/>
<name>A0A3S4DGX6_9BRAD</name>
<dbReference type="Proteomes" id="UP000289200">
    <property type="component" value="Unassembled WGS sequence"/>
</dbReference>
<sequence>MAVTSPDSNNKLVKYTQQINREYVRQNRFSPYMGTALTSIIRLRNELKAGGEQMNIPLVTRLKGTAIGTGTLAGNEEAIDNYGMRAWIDWARNAVLTNKANQQKDSADVFGEAKDLLSDWGLELQRDEIIKALMALPSEAAPASLGSTNGQRVNGILYEAATAGQRNTWNADNADRVLYGKLVSNYNATHATALANVDGVDDKFSRTVLRLAKRRALLADPKIQPFRVNDGKGREYFVCFAGSNAFRDIKADLETINKDARPRDAEGMEDNPIFQDGDLIDDGVIIREVPEISTHVTNVWTSLTTAGATGSRVEPVFLCGQSAVAFAWGQMAKPTFRKDDDYGFITGTGVEMAYGIAKMFKKNATANLKQWGVFTIFVSAAADA</sequence>
<proteinExistence type="predicted"/>
<evidence type="ECO:0000313" key="2">
    <source>
        <dbReference type="Proteomes" id="UP000289200"/>
    </source>
</evidence>
<dbReference type="RefSeq" id="WP_129610060.1">
    <property type="nucleotide sequence ID" value="NZ_UWOC01000161.1"/>
</dbReference>
<accession>A0A3S4DGX6</accession>
<organism evidence="1 2">
    <name type="scientific">Rhodoplanes serenus</name>
    <dbReference type="NCBI Taxonomy" id="200615"/>
    <lineage>
        <taxon>Bacteria</taxon>
        <taxon>Pseudomonadati</taxon>
        <taxon>Pseudomonadota</taxon>
        <taxon>Alphaproteobacteria</taxon>
        <taxon>Hyphomicrobiales</taxon>
        <taxon>Nitrobacteraceae</taxon>
        <taxon>Rhodoplanes</taxon>
    </lineage>
</organism>
<gene>
    <name evidence="1" type="ORF">RHODGE_RHODGE_03319</name>
</gene>
<keyword evidence="2" id="KW-1185">Reference proteome</keyword>
<evidence type="ECO:0000313" key="1">
    <source>
        <dbReference type="EMBL" id="VCU10133.1"/>
    </source>
</evidence>
<dbReference type="AlphaFoldDB" id="A0A3S4DGX6"/>
<dbReference type="Pfam" id="PF13252">
    <property type="entry name" value="Phage_capsid_3"/>
    <property type="match status" value="1"/>
</dbReference>
<reference evidence="2" key="1">
    <citation type="submission" date="2018-10" db="EMBL/GenBank/DDBJ databases">
        <authorList>
            <person name="Peiro R."/>
            <person name="Begona"/>
            <person name="Cbmso G."/>
            <person name="Lopez M."/>
            <person name="Gonzalez S."/>
            <person name="Sacristan E."/>
            <person name="Castillo E."/>
        </authorList>
    </citation>
    <scope>NUCLEOTIDE SEQUENCE [LARGE SCALE GENOMIC DNA]</scope>
</reference>
<evidence type="ECO:0008006" key="3">
    <source>
        <dbReference type="Google" id="ProtNLM"/>
    </source>
</evidence>
<dbReference type="EMBL" id="UWOC01000161">
    <property type="protein sequence ID" value="VCU10133.1"/>
    <property type="molecule type" value="Genomic_DNA"/>
</dbReference>